<evidence type="ECO:0000256" key="3">
    <source>
        <dbReference type="ARBA" id="ARBA00022801"/>
    </source>
</evidence>
<accession>A0A1J5B6I1</accession>
<reference evidence="6 7" key="1">
    <citation type="journal article" date="2016" name="Environ. Microbiol.">
        <title>Genomic resolution of a cold subsurface aquifer community provides metabolic insights for novel microbes adapted to high CO concentrations.</title>
        <authorList>
            <person name="Probst A.J."/>
            <person name="Castelle C.J."/>
            <person name="Singh A."/>
            <person name="Brown C.T."/>
            <person name="Anantharaman K."/>
            <person name="Sharon I."/>
            <person name="Hug L.A."/>
            <person name="Burstein D."/>
            <person name="Emerson J.B."/>
            <person name="Thomas B.C."/>
            <person name="Banfield J.F."/>
        </authorList>
    </citation>
    <scope>NUCLEOTIDE SEQUENCE [LARGE SCALE GENOMIC DNA]</scope>
    <source>
        <strain evidence="6">CG2_30_44_31</strain>
    </source>
</reference>
<evidence type="ECO:0000313" key="7">
    <source>
        <dbReference type="Proteomes" id="UP000183605"/>
    </source>
</evidence>
<dbReference type="PROSITE" id="PS50830">
    <property type="entry name" value="TNASE_3"/>
    <property type="match status" value="1"/>
</dbReference>
<organism evidence="6 7">
    <name type="scientific">Candidatus Beckwithbacteria bacterium CG2_30_44_31</name>
    <dbReference type="NCBI Taxonomy" id="1805035"/>
    <lineage>
        <taxon>Bacteria</taxon>
        <taxon>Candidatus Beckwithiibacteriota</taxon>
    </lineage>
</organism>
<dbReference type="GO" id="GO:0016787">
    <property type="term" value="F:hydrolase activity"/>
    <property type="evidence" value="ECO:0007669"/>
    <property type="project" value="UniProtKB-KW"/>
</dbReference>
<keyword evidence="1" id="KW-0540">Nuclease</keyword>
<evidence type="ECO:0000256" key="1">
    <source>
        <dbReference type="ARBA" id="ARBA00022722"/>
    </source>
</evidence>
<keyword evidence="4" id="KW-1133">Transmembrane helix</keyword>
<keyword evidence="4" id="KW-0812">Transmembrane</keyword>
<dbReference type="PANTHER" id="PTHR12302">
    <property type="entry name" value="EBNA2 BINDING PROTEIN P100"/>
    <property type="match status" value="1"/>
</dbReference>
<feature type="transmembrane region" description="Helical" evidence="4">
    <location>
        <begin position="12"/>
        <end position="30"/>
    </location>
</feature>
<evidence type="ECO:0000256" key="4">
    <source>
        <dbReference type="SAM" id="Phobius"/>
    </source>
</evidence>
<dbReference type="PANTHER" id="PTHR12302:SF3">
    <property type="entry name" value="SERINE_THREONINE-PROTEIN KINASE 31"/>
    <property type="match status" value="1"/>
</dbReference>
<sequence length="220" mass="24466">MNFPKSLKLPKFLTYIILTASLLLNAVLLGRSSAGGDIQVIGVIDGDTLVMDGKVRLRLRHLDAPELQFCGGTEAKDLLTKLVDQKKIRVEEKIMDQQGRPMALVYLGDTLINQTMLESGWVRYHSDQTTQTEKIQAAANQAKADRLGIFNPQCYQKENLDNPKCNIKANIDKSTKVKKYYLPGCAQYAFTIVEKDLGEDWFCTETAAQAAGFTKAATCK</sequence>
<feature type="domain" description="TNase-like" evidence="5">
    <location>
        <begin position="34"/>
        <end position="152"/>
    </location>
</feature>
<name>A0A1J5B6I1_9BACT</name>
<keyword evidence="3" id="KW-0378">Hydrolase</keyword>
<comment type="caution">
    <text evidence="6">The sequence shown here is derived from an EMBL/GenBank/DDBJ whole genome shotgun (WGS) entry which is preliminary data.</text>
</comment>
<evidence type="ECO:0000259" key="5">
    <source>
        <dbReference type="PROSITE" id="PS50830"/>
    </source>
</evidence>
<evidence type="ECO:0000313" key="6">
    <source>
        <dbReference type="EMBL" id="OIP02975.1"/>
    </source>
</evidence>
<dbReference type="Pfam" id="PF00565">
    <property type="entry name" value="SNase"/>
    <property type="match status" value="1"/>
</dbReference>
<dbReference type="EMBL" id="MNXQ01000052">
    <property type="protein sequence ID" value="OIP02975.1"/>
    <property type="molecule type" value="Genomic_DNA"/>
</dbReference>
<dbReference type="Proteomes" id="UP000183605">
    <property type="component" value="Unassembled WGS sequence"/>
</dbReference>
<protein>
    <recommendedName>
        <fullName evidence="5">TNase-like domain-containing protein</fullName>
    </recommendedName>
</protein>
<dbReference type="SUPFAM" id="SSF50199">
    <property type="entry name" value="Staphylococcal nuclease"/>
    <property type="match status" value="1"/>
</dbReference>
<keyword evidence="4" id="KW-0472">Membrane</keyword>
<dbReference type="SMART" id="SM00318">
    <property type="entry name" value="SNc"/>
    <property type="match status" value="1"/>
</dbReference>
<keyword evidence="2" id="KW-0255">Endonuclease</keyword>
<dbReference type="InterPro" id="IPR016071">
    <property type="entry name" value="Staphylococal_nuclease_OB-fold"/>
</dbReference>
<evidence type="ECO:0000256" key="2">
    <source>
        <dbReference type="ARBA" id="ARBA00022759"/>
    </source>
</evidence>
<gene>
    <name evidence="6" type="ORF">AUK18_02910</name>
</gene>
<dbReference type="AlphaFoldDB" id="A0A1J5B6I1"/>
<dbReference type="InterPro" id="IPR035437">
    <property type="entry name" value="SNase_OB-fold_sf"/>
</dbReference>
<proteinExistence type="predicted"/>
<dbReference type="Gene3D" id="2.40.50.90">
    <property type="match status" value="1"/>
</dbReference>
<dbReference type="GO" id="GO:0004519">
    <property type="term" value="F:endonuclease activity"/>
    <property type="evidence" value="ECO:0007669"/>
    <property type="project" value="UniProtKB-KW"/>
</dbReference>